<feature type="region of interest" description="Disordered" evidence="1">
    <location>
        <begin position="260"/>
        <end position="281"/>
    </location>
</feature>
<reference evidence="3 4" key="1">
    <citation type="submission" date="2018-06" db="EMBL/GenBank/DDBJ databases">
        <authorList>
            <consortium name="Pathogen Informatics"/>
            <person name="Doyle S."/>
        </authorList>
    </citation>
    <scope>NUCLEOTIDE SEQUENCE [LARGE SCALE GENOMIC DNA]</scope>
    <source>
        <strain evidence="3 4">NCTC1542</strain>
    </source>
</reference>
<feature type="region of interest" description="Disordered" evidence="1">
    <location>
        <begin position="90"/>
        <end position="121"/>
    </location>
</feature>
<dbReference type="InterPro" id="IPR036689">
    <property type="entry name" value="ESAT-6-like_sf"/>
</dbReference>
<dbReference type="EMBL" id="UGQY01000004">
    <property type="protein sequence ID" value="SUA04551.1"/>
    <property type="molecule type" value="Genomic_DNA"/>
</dbReference>
<dbReference type="Gene3D" id="1.10.530.10">
    <property type="match status" value="1"/>
</dbReference>
<sequence length="281" mass="30033">MTSPLRVNPSALRSAAGDFDHLGTDSAGTGAALRFSALPAQLPGLTSGDACQQAGTAVDTACRRVADQYAKLSNNLKSAADTYEKTDAELGKKVKKAGDGTGEPGDGGDGTPPPPSGRQAAEPIPVEQVTYDKGSWPSGQDATRNYINQALDQRGVTDPAARQRWTEAYLTLTEHESSYNPMAINDWDVNAKPPNSTYNVSDGYGNGCSRGLAQCVPGTFAQYHQPGTSNNIYDPVANIAASMNYLEGYYHVAPTDQTFGRRFRRPTPAPIRGTDRWQENS</sequence>
<evidence type="ECO:0000259" key="2">
    <source>
        <dbReference type="Pfam" id="PF01464"/>
    </source>
</evidence>
<proteinExistence type="predicted"/>
<dbReference type="Gene3D" id="1.10.287.1060">
    <property type="entry name" value="ESAT-6-like"/>
    <property type="match status" value="1"/>
</dbReference>
<gene>
    <name evidence="3" type="primary">yqbO_1</name>
    <name evidence="3" type="ORF">NCTC1542_06056</name>
</gene>
<organism evidence="3 4">
    <name type="scientific">Mycolicibacterium fortuitum</name>
    <name type="common">Mycobacterium fortuitum</name>
    <dbReference type="NCBI Taxonomy" id="1766"/>
    <lineage>
        <taxon>Bacteria</taxon>
        <taxon>Bacillati</taxon>
        <taxon>Actinomycetota</taxon>
        <taxon>Actinomycetes</taxon>
        <taxon>Mycobacteriales</taxon>
        <taxon>Mycobacteriaceae</taxon>
        <taxon>Mycolicibacterium</taxon>
    </lineage>
</organism>
<dbReference type="InterPro" id="IPR008258">
    <property type="entry name" value="Transglycosylase_SLT_dom_1"/>
</dbReference>
<dbReference type="Pfam" id="PF10824">
    <property type="entry name" value="T7SS_ESX_EspC"/>
    <property type="match status" value="1"/>
</dbReference>
<dbReference type="Pfam" id="PF01464">
    <property type="entry name" value="SLT"/>
    <property type="match status" value="1"/>
</dbReference>
<accession>A0A378V458</accession>
<feature type="compositionally biased region" description="Gly residues" evidence="1">
    <location>
        <begin position="99"/>
        <end position="110"/>
    </location>
</feature>
<dbReference type="SUPFAM" id="SSF140453">
    <property type="entry name" value="EsxAB dimer-like"/>
    <property type="match status" value="1"/>
</dbReference>
<dbReference type="Proteomes" id="UP000255389">
    <property type="component" value="Unassembled WGS sequence"/>
</dbReference>
<dbReference type="AlphaFoldDB" id="A0A378V458"/>
<dbReference type="SUPFAM" id="SSF53955">
    <property type="entry name" value="Lysozyme-like"/>
    <property type="match status" value="1"/>
</dbReference>
<dbReference type="GO" id="GO:0009306">
    <property type="term" value="P:protein secretion"/>
    <property type="evidence" value="ECO:0007669"/>
    <property type="project" value="InterPro"/>
</dbReference>
<name>A0A378V458_MYCFO</name>
<feature type="domain" description="Transglycosylase SLT" evidence="2">
    <location>
        <begin position="166"/>
        <end position="253"/>
    </location>
</feature>
<evidence type="ECO:0000313" key="3">
    <source>
        <dbReference type="EMBL" id="SUA04551.1"/>
    </source>
</evidence>
<evidence type="ECO:0000313" key="4">
    <source>
        <dbReference type="Proteomes" id="UP000255389"/>
    </source>
</evidence>
<dbReference type="InterPro" id="IPR023346">
    <property type="entry name" value="Lysozyme-like_dom_sf"/>
</dbReference>
<evidence type="ECO:0000256" key="1">
    <source>
        <dbReference type="SAM" id="MobiDB-lite"/>
    </source>
</evidence>
<dbReference type="InterPro" id="IPR022536">
    <property type="entry name" value="EspC"/>
</dbReference>
<protein>
    <submittedName>
        <fullName evidence="3">Transglycosylase SLT domain-containing protein</fullName>
    </submittedName>
</protein>